<dbReference type="AlphaFoldDB" id="A0A1Z4LNG9"/>
<organism evidence="3 4">
    <name type="scientific">Calothrix parasitica NIES-267</name>
    <dbReference type="NCBI Taxonomy" id="1973488"/>
    <lineage>
        <taxon>Bacteria</taxon>
        <taxon>Bacillati</taxon>
        <taxon>Cyanobacteriota</taxon>
        <taxon>Cyanophyceae</taxon>
        <taxon>Nostocales</taxon>
        <taxon>Calotrichaceae</taxon>
        <taxon>Calothrix</taxon>
    </lineage>
</organism>
<accession>A0A1Z4LNG9</accession>
<feature type="transmembrane region" description="Helical" evidence="2">
    <location>
        <begin position="145"/>
        <end position="161"/>
    </location>
</feature>
<feature type="transmembrane region" description="Helical" evidence="2">
    <location>
        <begin position="117"/>
        <end position="139"/>
    </location>
</feature>
<evidence type="ECO:0000256" key="2">
    <source>
        <dbReference type="SAM" id="Phobius"/>
    </source>
</evidence>
<dbReference type="Proteomes" id="UP000218418">
    <property type="component" value="Chromosome"/>
</dbReference>
<name>A0A1Z4LNG9_9CYAN</name>
<feature type="coiled-coil region" evidence="1">
    <location>
        <begin position="167"/>
        <end position="201"/>
    </location>
</feature>
<protein>
    <submittedName>
        <fullName evidence="3">Uncharacterized protein</fullName>
    </submittedName>
</protein>
<proteinExistence type="predicted"/>
<dbReference type="EMBL" id="AP018227">
    <property type="protein sequence ID" value="BAY82761.1"/>
    <property type="molecule type" value="Genomic_DNA"/>
</dbReference>
<sequence>MNSEYSYKRNLIRVYFDLLKENRENASYPILENVKTNLEAELIVLNKELESSKLFLAEIELFLARPIPIPPYLSSKIIKIIFDDIGRDFKYIIRKIILFTNSIDGRLTYINLSKHQIFIYIFIMAVICFLIAFFIALFIKQNFDGWIWFILILSITIYLYIKLKSLRIFYNEKIVALEELCQRKEDEIEALERQIRESKIYDISDLEEKIDKWLEEDKNHLIKLGIEKLKIERLVDTAQPILSFVGINSSDKSDSYILSTDRELEYINNKYKEILINENDFYKEKGNDGKYRYGVYECFLIYLGENFLSYYKCYWNFLKGANVDEETCEYLFDSIVSVKTRERSSLNQQNPEEKRKYADILSLTTMDGKIVYFKMSDDKKQKINSNDKRVSQYVSGINQAAVRIRYWLRKRRVDYQMTKDLDKK</sequence>
<keyword evidence="2" id="KW-0472">Membrane</keyword>
<keyword evidence="1" id="KW-0175">Coiled coil</keyword>
<keyword evidence="2" id="KW-0812">Transmembrane</keyword>
<evidence type="ECO:0000313" key="3">
    <source>
        <dbReference type="EMBL" id="BAY82761.1"/>
    </source>
</evidence>
<gene>
    <name evidence="3" type="ORF">NIES267_22450</name>
</gene>
<dbReference type="OrthoDB" id="509454at2"/>
<keyword evidence="2" id="KW-1133">Transmembrane helix</keyword>
<evidence type="ECO:0000256" key="1">
    <source>
        <dbReference type="SAM" id="Coils"/>
    </source>
</evidence>
<evidence type="ECO:0000313" key="4">
    <source>
        <dbReference type="Proteomes" id="UP000218418"/>
    </source>
</evidence>
<keyword evidence="4" id="KW-1185">Reference proteome</keyword>
<reference evidence="3 4" key="1">
    <citation type="submission" date="2017-06" db="EMBL/GenBank/DDBJ databases">
        <title>Genome sequencing of cyanobaciteial culture collection at National Institute for Environmental Studies (NIES).</title>
        <authorList>
            <person name="Hirose Y."/>
            <person name="Shimura Y."/>
            <person name="Fujisawa T."/>
            <person name="Nakamura Y."/>
            <person name="Kawachi M."/>
        </authorList>
    </citation>
    <scope>NUCLEOTIDE SEQUENCE [LARGE SCALE GENOMIC DNA]</scope>
    <source>
        <strain evidence="3 4">NIES-267</strain>
    </source>
</reference>